<sequence>MLGLKVILTFAIGHSRHPTDFVTKIMQENIPIFSIWTFKSFLKLGEFKIPDKLLGSLKFKCKNIFSFE</sequence>
<organism evidence="1 2">
    <name type="scientific">Propionigenium maris DSM 9537</name>
    <dbReference type="NCBI Taxonomy" id="1123000"/>
    <lineage>
        <taxon>Bacteria</taxon>
        <taxon>Fusobacteriati</taxon>
        <taxon>Fusobacteriota</taxon>
        <taxon>Fusobacteriia</taxon>
        <taxon>Fusobacteriales</taxon>
        <taxon>Fusobacteriaceae</taxon>
        <taxon>Propionigenium</taxon>
    </lineage>
</organism>
<reference evidence="1" key="1">
    <citation type="submission" date="2022-12" db="EMBL/GenBank/DDBJ databases">
        <title>Reference genome sequencing for broad-spectrum identification of bacterial and archaeal isolates by mass spectrometry.</title>
        <authorList>
            <person name="Sekiguchi Y."/>
            <person name="Tourlousse D.M."/>
        </authorList>
    </citation>
    <scope>NUCLEOTIDE SEQUENCE</scope>
    <source>
        <strain evidence="1">10succ1</strain>
    </source>
</reference>
<name>A0A9W6LPZ8_9FUSO</name>
<accession>A0A9W6LPZ8</accession>
<proteinExistence type="predicted"/>
<comment type="caution">
    <text evidence="1">The sequence shown here is derived from an EMBL/GenBank/DDBJ whole genome shotgun (WGS) entry which is preliminary data.</text>
</comment>
<evidence type="ECO:0000313" key="2">
    <source>
        <dbReference type="Proteomes" id="UP001144471"/>
    </source>
</evidence>
<protein>
    <submittedName>
        <fullName evidence="1">Uncharacterized protein</fullName>
    </submittedName>
</protein>
<dbReference type="AlphaFoldDB" id="A0A9W6LPZ8"/>
<gene>
    <name evidence="1" type="ORF">PM10SUCC1_31640</name>
</gene>
<keyword evidence="2" id="KW-1185">Reference proteome</keyword>
<evidence type="ECO:0000313" key="1">
    <source>
        <dbReference type="EMBL" id="GLI57650.1"/>
    </source>
</evidence>
<dbReference type="EMBL" id="BSDY01000021">
    <property type="protein sequence ID" value="GLI57650.1"/>
    <property type="molecule type" value="Genomic_DNA"/>
</dbReference>
<dbReference type="Proteomes" id="UP001144471">
    <property type="component" value="Unassembled WGS sequence"/>
</dbReference>